<comment type="caution">
    <text evidence="1">The sequence shown here is derived from an EMBL/GenBank/DDBJ whole genome shotgun (WGS) entry which is preliminary data.</text>
</comment>
<dbReference type="Pfam" id="PF19098">
    <property type="entry name" value="DUF5785"/>
    <property type="match status" value="1"/>
</dbReference>
<organism evidence="1 2">
    <name type="scientific">Natronosalvus hydrolyticus</name>
    <dbReference type="NCBI Taxonomy" id="2979988"/>
    <lineage>
        <taxon>Archaea</taxon>
        <taxon>Methanobacteriati</taxon>
        <taxon>Methanobacteriota</taxon>
        <taxon>Stenosarchaea group</taxon>
        <taxon>Halobacteria</taxon>
        <taxon>Halobacteriales</taxon>
        <taxon>Natrialbaceae</taxon>
        <taxon>Natronosalvus</taxon>
    </lineage>
</organism>
<dbReference type="EMBL" id="JAOPJZ010000003">
    <property type="protein sequence ID" value="MCU4751434.1"/>
    <property type="molecule type" value="Genomic_DNA"/>
</dbReference>
<reference evidence="1 2" key="1">
    <citation type="submission" date="2022-09" db="EMBL/GenBank/DDBJ databases">
        <title>Enrichment on poylsaccharides allowed isolation of novel metabolic and taxonomic groups of Haloarchaea.</title>
        <authorList>
            <person name="Sorokin D.Y."/>
            <person name="Elcheninov A.G."/>
            <person name="Khizhniak T.V."/>
            <person name="Kolganova T.V."/>
            <person name="Kublanov I.V."/>
        </authorList>
    </citation>
    <scope>NUCLEOTIDE SEQUENCE [LARGE SCALE GENOMIC DNA]</scope>
    <source>
        <strain evidence="1 2">AArc-curdl1</strain>
    </source>
</reference>
<dbReference type="AlphaFoldDB" id="A0AAP3E6K8"/>
<accession>A0AAP3E6K8</accession>
<sequence>MDWPHDPDGDEGSEGMRKFDMAVIAKKVDEDEDFPLERDAFVEAHGDEPIRINYQSVVALREIFEYVEPDEFETIVDMHKAVGAAMRKGNFWDYHPVGSNPEQKSA</sequence>
<evidence type="ECO:0000313" key="1">
    <source>
        <dbReference type="EMBL" id="MCU4751434.1"/>
    </source>
</evidence>
<gene>
    <name evidence="1" type="ORF">OB919_05490</name>
</gene>
<keyword evidence="2" id="KW-1185">Reference proteome</keyword>
<name>A0AAP3E6K8_9EURY</name>
<protein>
    <submittedName>
        <fullName evidence="1">DUF5785 family protein</fullName>
    </submittedName>
</protein>
<evidence type="ECO:0000313" key="2">
    <source>
        <dbReference type="Proteomes" id="UP001321047"/>
    </source>
</evidence>
<dbReference type="Proteomes" id="UP001321047">
    <property type="component" value="Unassembled WGS sequence"/>
</dbReference>
<dbReference type="RefSeq" id="WP_342807228.1">
    <property type="nucleotide sequence ID" value="NZ_JAOPJZ010000003.1"/>
</dbReference>
<proteinExistence type="predicted"/>
<dbReference type="InterPro" id="IPR043903">
    <property type="entry name" value="DUF5785"/>
</dbReference>